<feature type="region of interest" description="Disordered" evidence="1">
    <location>
        <begin position="1"/>
        <end position="26"/>
    </location>
</feature>
<sequence>MDTSTESDVSGRSRSPALPPPRLEDVRKNYTKTYNSQECMQFCIILDNYVQNIDSYHFRTQTEENQFSFHAHQFL</sequence>
<gene>
    <name evidence="2" type="ORF">TNIN_341271</name>
</gene>
<comment type="caution">
    <text evidence="2">The sequence shown here is derived from an EMBL/GenBank/DDBJ whole genome shotgun (WGS) entry which is preliminary data.</text>
</comment>
<proteinExistence type="predicted"/>
<dbReference type="EMBL" id="BMAV01011314">
    <property type="protein sequence ID" value="GFY57083.1"/>
    <property type="molecule type" value="Genomic_DNA"/>
</dbReference>
<keyword evidence="3" id="KW-1185">Reference proteome</keyword>
<protein>
    <submittedName>
        <fullName evidence="2">Uncharacterized protein</fullName>
    </submittedName>
</protein>
<organism evidence="2 3">
    <name type="scientific">Trichonephila inaurata madagascariensis</name>
    <dbReference type="NCBI Taxonomy" id="2747483"/>
    <lineage>
        <taxon>Eukaryota</taxon>
        <taxon>Metazoa</taxon>
        <taxon>Ecdysozoa</taxon>
        <taxon>Arthropoda</taxon>
        <taxon>Chelicerata</taxon>
        <taxon>Arachnida</taxon>
        <taxon>Araneae</taxon>
        <taxon>Araneomorphae</taxon>
        <taxon>Entelegynae</taxon>
        <taxon>Araneoidea</taxon>
        <taxon>Nephilidae</taxon>
        <taxon>Trichonephila</taxon>
        <taxon>Trichonephila inaurata</taxon>
    </lineage>
</organism>
<dbReference type="OrthoDB" id="10475071at2759"/>
<dbReference type="AlphaFoldDB" id="A0A8X6XN74"/>
<name>A0A8X6XN74_9ARAC</name>
<feature type="compositionally biased region" description="Polar residues" evidence="1">
    <location>
        <begin position="1"/>
        <end position="10"/>
    </location>
</feature>
<accession>A0A8X6XN74</accession>
<evidence type="ECO:0000313" key="2">
    <source>
        <dbReference type="EMBL" id="GFY57083.1"/>
    </source>
</evidence>
<reference evidence="2" key="1">
    <citation type="submission" date="2020-08" db="EMBL/GenBank/DDBJ databases">
        <title>Multicomponent nature underlies the extraordinary mechanical properties of spider dragline silk.</title>
        <authorList>
            <person name="Kono N."/>
            <person name="Nakamura H."/>
            <person name="Mori M."/>
            <person name="Yoshida Y."/>
            <person name="Ohtoshi R."/>
            <person name="Malay A.D."/>
            <person name="Moran D.A.P."/>
            <person name="Tomita M."/>
            <person name="Numata K."/>
            <person name="Arakawa K."/>
        </authorList>
    </citation>
    <scope>NUCLEOTIDE SEQUENCE</scope>
</reference>
<evidence type="ECO:0000313" key="3">
    <source>
        <dbReference type="Proteomes" id="UP000886998"/>
    </source>
</evidence>
<dbReference type="Proteomes" id="UP000886998">
    <property type="component" value="Unassembled WGS sequence"/>
</dbReference>
<evidence type="ECO:0000256" key="1">
    <source>
        <dbReference type="SAM" id="MobiDB-lite"/>
    </source>
</evidence>